<feature type="domain" description="Calcineurin-like phosphoesterase" evidence="2">
    <location>
        <begin position="157"/>
        <end position="323"/>
    </location>
</feature>
<reference evidence="3 4" key="1">
    <citation type="submission" date="2019-11" db="EMBL/GenBank/DDBJ databases">
        <title>Paenibacillus monticola sp. nov., a novel PGPR strain isolated from mountain sample in China.</title>
        <authorList>
            <person name="Zhao Q."/>
            <person name="Li H.-P."/>
            <person name="Zhang J.-L."/>
        </authorList>
    </citation>
    <scope>NUCLEOTIDE SEQUENCE [LARGE SCALE GENOMIC DNA]</scope>
    <source>
        <strain evidence="3 4">LC-T2</strain>
    </source>
</reference>
<dbReference type="InterPro" id="IPR051158">
    <property type="entry name" value="Metallophosphoesterase_sf"/>
</dbReference>
<dbReference type="InterPro" id="IPR029052">
    <property type="entry name" value="Metallo-depent_PP-like"/>
</dbReference>
<dbReference type="GO" id="GO:0016787">
    <property type="term" value="F:hydrolase activity"/>
    <property type="evidence" value="ECO:0007669"/>
    <property type="project" value="InterPro"/>
</dbReference>
<proteinExistence type="predicted"/>
<dbReference type="PANTHER" id="PTHR31302:SF0">
    <property type="entry name" value="TRANSMEMBRANE PROTEIN WITH METALLOPHOSPHOESTERASE DOMAIN"/>
    <property type="match status" value="1"/>
</dbReference>
<evidence type="ECO:0000313" key="4">
    <source>
        <dbReference type="Proteomes" id="UP000463051"/>
    </source>
</evidence>
<dbReference type="AlphaFoldDB" id="A0A7X2H7Z0"/>
<feature type="transmembrane region" description="Helical" evidence="1">
    <location>
        <begin position="12"/>
        <end position="32"/>
    </location>
</feature>
<keyword evidence="4" id="KW-1185">Reference proteome</keyword>
<name>A0A7X2H7Z0_9BACL</name>
<dbReference type="EMBL" id="WJXB01000007">
    <property type="protein sequence ID" value="MRN55125.1"/>
    <property type="molecule type" value="Genomic_DNA"/>
</dbReference>
<evidence type="ECO:0000313" key="3">
    <source>
        <dbReference type="EMBL" id="MRN55125.1"/>
    </source>
</evidence>
<dbReference type="Pfam" id="PF00149">
    <property type="entry name" value="Metallophos"/>
    <property type="match status" value="1"/>
</dbReference>
<dbReference type="RefSeq" id="WP_154120630.1">
    <property type="nucleotide sequence ID" value="NZ_WJXB01000007.1"/>
</dbReference>
<dbReference type="CDD" id="cd07385">
    <property type="entry name" value="MPP_YkuE_C"/>
    <property type="match status" value="1"/>
</dbReference>
<evidence type="ECO:0000259" key="2">
    <source>
        <dbReference type="Pfam" id="PF00149"/>
    </source>
</evidence>
<dbReference type="Proteomes" id="UP000463051">
    <property type="component" value="Unassembled WGS sequence"/>
</dbReference>
<dbReference type="SUPFAM" id="SSF56300">
    <property type="entry name" value="Metallo-dependent phosphatases"/>
    <property type="match status" value="1"/>
</dbReference>
<accession>A0A7X2H7Z0</accession>
<organism evidence="3 4">
    <name type="scientific">Paenibacillus monticola</name>
    <dbReference type="NCBI Taxonomy" id="2666075"/>
    <lineage>
        <taxon>Bacteria</taxon>
        <taxon>Bacillati</taxon>
        <taxon>Bacillota</taxon>
        <taxon>Bacilli</taxon>
        <taxon>Bacillales</taxon>
        <taxon>Paenibacillaceae</taxon>
        <taxon>Paenibacillus</taxon>
    </lineage>
</organism>
<comment type="caution">
    <text evidence="3">The sequence shown here is derived from an EMBL/GenBank/DDBJ whole genome shotgun (WGS) entry which is preliminary data.</text>
</comment>
<dbReference type="Gene3D" id="3.60.21.10">
    <property type="match status" value="1"/>
</dbReference>
<sequence length="397" mass="44351">MKKLRMIASASIMLLVLVLVNFYIGLHTWVLVQDWLPGVPAAVFWPVFIIVAFAYMIAMIPWPQSVKPVARFFKVIGSYYLACMEFAIIFLPLTDLLHWVLKLMGYSLTLFTSEAGVTLLLMLAVFLIWGSRNAWSTIVRTHPIPIDKSIGTSTPLTIAVASDLHLGNIVGNRHLRKMVKEINNMHPDVILLAGDVLDDSIEPFIRNHMSDQMKQLKARHGVYAVLGNHEYYGGSISQYTELMSSIGIKVLQDEVLEVAGTYIVGRKDKTAESMEAGGRKSVASLLEGLDLSRPVIMMDHQPTGFDAAAQAGVDILLSGHTHRGQIAPNHWITKRLFELDWGYLRKDKLHVIVSSGYGTWGPPIRWASRSELIKLEVMLEGSKKYSDEILTAQTVLI</sequence>
<gene>
    <name evidence="3" type="ORF">GJB61_19275</name>
</gene>
<feature type="transmembrane region" description="Helical" evidence="1">
    <location>
        <begin position="38"/>
        <end position="60"/>
    </location>
</feature>
<evidence type="ECO:0000256" key="1">
    <source>
        <dbReference type="SAM" id="Phobius"/>
    </source>
</evidence>
<dbReference type="InterPro" id="IPR004843">
    <property type="entry name" value="Calcineurin-like_PHP"/>
</dbReference>
<feature type="transmembrane region" description="Helical" evidence="1">
    <location>
        <begin position="72"/>
        <end position="93"/>
    </location>
</feature>
<dbReference type="PANTHER" id="PTHR31302">
    <property type="entry name" value="TRANSMEMBRANE PROTEIN WITH METALLOPHOSPHOESTERASE DOMAIN-RELATED"/>
    <property type="match status" value="1"/>
</dbReference>
<keyword evidence="1" id="KW-0812">Transmembrane</keyword>
<keyword evidence="1" id="KW-1133">Transmembrane helix</keyword>
<keyword evidence="1" id="KW-0472">Membrane</keyword>
<protein>
    <submittedName>
        <fullName evidence="3">Metallophosphoesterase</fullName>
    </submittedName>
</protein>
<feature type="transmembrane region" description="Helical" evidence="1">
    <location>
        <begin position="105"/>
        <end position="130"/>
    </location>
</feature>